<organism evidence="1 2">
    <name type="scientific">Eleusine coracana subsp. coracana</name>
    <dbReference type="NCBI Taxonomy" id="191504"/>
    <lineage>
        <taxon>Eukaryota</taxon>
        <taxon>Viridiplantae</taxon>
        <taxon>Streptophyta</taxon>
        <taxon>Embryophyta</taxon>
        <taxon>Tracheophyta</taxon>
        <taxon>Spermatophyta</taxon>
        <taxon>Magnoliopsida</taxon>
        <taxon>Liliopsida</taxon>
        <taxon>Poales</taxon>
        <taxon>Poaceae</taxon>
        <taxon>PACMAD clade</taxon>
        <taxon>Chloridoideae</taxon>
        <taxon>Cynodonteae</taxon>
        <taxon>Eleusininae</taxon>
        <taxon>Eleusine</taxon>
    </lineage>
</organism>
<protein>
    <submittedName>
        <fullName evidence="1">Uncharacterized protein</fullName>
    </submittedName>
</protein>
<reference evidence="1" key="1">
    <citation type="journal article" date="2018" name="DNA Res.">
        <title>Multiple hybrid de novo genome assembly of finger millet, an orphan allotetraploid crop.</title>
        <authorList>
            <person name="Hatakeyama M."/>
            <person name="Aluri S."/>
            <person name="Balachadran M.T."/>
            <person name="Sivarajan S.R."/>
            <person name="Patrignani A."/>
            <person name="Gruter S."/>
            <person name="Poveda L."/>
            <person name="Shimizu-Inatsugi R."/>
            <person name="Baeten J."/>
            <person name="Francoijs K.J."/>
            <person name="Nataraja K.N."/>
            <person name="Reddy Y.A.N."/>
            <person name="Phadnis S."/>
            <person name="Ravikumar R.L."/>
            <person name="Schlapbach R."/>
            <person name="Sreeman S.M."/>
            <person name="Shimizu K.K."/>
        </authorList>
    </citation>
    <scope>NUCLEOTIDE SEQUENCE</scope>
</reference>
<name>A0AAV5EZC4_ELECO</name>
<evidence type="ECO:0000313" key="1">
    <source>
        <dbReference type="EMBL" id="GJN28779.1"/>
    </source>
</evidence>
<gene>
    <name evidence="1" type="primary">gb16943</name>
    <name evidence="1" type="ORF">PR202_gb16943</name>
</gene>
<dbReference type="Proteomes" id="UP001054889">
    <property type="component" value="Unassembled WGS sequence"/>
</dbReference>
<dbReference type="AlphaFoldDB" id="A0AAV5EZC4"/>
<dbReference type="EMBL" id="BQKI01000081">
    <property type="protein sequence ID" value="GJN28779.1"/>
    <property type="molecule type" value="Genomic_DNA"/>
</dbReference>
<accession>A0AAV5EZC4</accession>
<reference evidence="1" key="2">
    <citation type="submission" date="2021-12" db="EMBL/GenBank/DDBJ databases">
        <title>Resequencing data analysis of finger millet.</title>
        <authorList>
            <person name="Hatakeyama M."/>
            <person name="Aluri S."/>
            <person name="Balachadran M.T."/>
            <person name="Sivarajan S.R."/>
            <person name="Poveda L."/>
            <person name="Shimizu-Inatsugi R."/>
            <person name="Schlapbach R."/>
            <person name="Sreeman S.M."/>
            <person name="Shimizu K.K."/>
        </authorList>
    </citation>
    <scope>NUCLEOTIDE SEQUENCE</scope>
</reference>
<keyword evidence="2" id="KW-1185">Reference proteome</keyword>
<comment type="caution">
    <text evidence="1">The sequence shown here is derived from an EMBL/GenBank/DDBJ whole genome shotgun (WGS) entry which is preliminary data.</text>
</comment>
<sequence>MALRVRWLWLKKVEPDKAWASLPIQRSEGVKALYSLATSTEIGNGASTLFWEDRWLLGQRIQDLSPLLSGMVPKRISNKRTVSEAIADMCWVWWEKAAESANSSVRKGLNSYVTLGAWVLWRHQNDCVFNGASPNLTLVLRTVGDEVRMWSMAGAKGLSLLTSYDASSKLMAFVDIKFRPGDKICFGTVSLIADQHGNLVKREGVAHSDAALTD</sequence>
<proteinExistence type="predicted"/>
<evidence type="ECO:0000313" key="2">
    <source>
        <dbReference type="Proteomes" id="UP001054889"/>
    </source>
</evidence>